<accession>A0AAQ4EY29</accession>
<dbReference type="AlphaFoldDB" id="A0AAQ4EY29"/>
<dbReference type="PANTHER" id="PTHR14776">
    <property type="entry name" value="CADHERIN-LIKE AND PC-ESTERASE DOMAIN-CONTAINING PROTEIN 1"/>
    <property type="match status" value="1"/>
</dbReference>
<dbReference type="Proteomes" id="UP001321473">
    <property type="component" value="Unassembled WGS sequence"/>
</dbReference>
<reference evidence="2 3" key="1">
    <citation type="journal article" date="2023" name="Arcadia Sci">
        <title>De novo assembly of a long-read Amblyomma americanum tick genome.</title>
        <authorList>
            <person name="Chou S."/>
            <person name="Poskanzer K.E."/>
            <person name="Rollins M."/>
            <person name="Thuy-Boun P.S."/>
        </authorList>
    </citation>
    <scope>NUCLEOTIDE SEQUENCE [LARGE SCALE GENOMIC DNA]</scope>
    <source>
        <strain evidence="2">F_SG_1</strain>
        <tissue evidence="2">Salivary glands</tissue>
    </source>
</reference>
<dbReference type="EMBL" id="JARKHS020009900">
    <property type="protein sequence ID" value="KAK8779353.1"/>
    <property type="molecule type" value="Genomic_DNA"/>
</dbReference>
<evidence type="ECO:0000259" key="1">
    <source>
        <dbReference type="Pfam" id="PF12733"/>
    </source>
</evidence>
<proteinExistence type="predicted"/>
<evidence type="ECO:0000313" key="3">
    <source>
        <dbReference type="Proteomes" id="UP001321473"/>
    </source>
</evidence>
<protein>
    <recommendedName>
        <fullName evidence="1">Cadherin-like beta-sandwich-like domain-containing protein</fullName>
    </recommendedName>
</protein>
<feature type="domain" description="Cadherin-like beta-sandwich-like" evidence="1">
    <location>
        <begin position="23"/>
        <end position="105"/>
    </location>
</feature>
<dbReference type="PANTHER" id="PTHR14776:SF1">
    <property type="entry name" value="CADHERIN-LIKE AND PC-ESTERASE DOMAIN-CONTAINING PROTEIN 1"/>
    <property type="match status" value="1"/>
</dbReference>
<sequence>MDCVQDPTALPYLLLLRVAPEQSLAFHPNKTEYRIDVPYEQTTVEVRAKALYCNAEARLDDRLGPARPVNYTLGLGFNRISVVVVDIRHAEARVANAYVLSVFRRERASRHGTRYSAVCGLKQSCGQVIYPKEACGLQAEDTEKTWSSVVLRMESLDACRSGYEDGRWLLPCADCANPDSCVWSMARWAPFRCRYPAVSNASLQSCLDGKKLLFLGDSTNRGVMYYVLMRLNGTLGEWHRSHGIALHAQRLNGGRTAAGFAYYPHFWLPPNRRPTLARTLARLADSMPPLDNSASTVLVVGGVQWLNVKQLSSLTTALKSLGLDKAKIIIKTFGSGFHLKAEGGQPMNLRSQEKLGRTNRELVRRAVELGMEVVDTFNMTSARFMDFTQGSCACHFHKVVSDSLTTYRVEGPVNQAYGDILLSRLCQQGKAGPT</sequence>
<keyword evidence="3" id="KW-1185">Reference proteome</keyword>
<gene>
    <name evidence="2" type="ORF">V5799_019306</name>
</gene>
<dbReference type="Pfam" id="PF12733">
    <property type="entry name" value="Cadherin-like"/>
    <property type="match status" value="1"/>
</dbReference>
<comment type="caution">
    <text evidence="2">The sequence shown here is derived from an EMBL/GenBank/DDBJ whole genome shotgun (WGS) entry which is preliminary data.</text>
</comment>
<dbReference type="InterPro" id="IPR025883">
    <property type="entry name" value="Cadherin-like_domain"/>
</dbReference>
<name>A0AAQ4EY29_AMBAM</name>
<evidence type="ECO:0000313" key="2">
    <source>
        <dbReference type="EMBL" id="KAK8779353.1"/>
    </source>
</evidence>
<organism evidence="2 3">
    <name type="scientific">Amblyomma americanum</name>
    <name type="common">Lone star tick</name>
    <dbReference type="NCBI Taxonomy" id="6943"/>
    <lineage>
        <taxon>Eukaryota</taxon>
        <taxon>Metazoa</taxon>
        <taxon>Ecdysozoa</taxon>
        <taxon>Arthropoda</taxon>
        <taxon>Chelicerata</taxon>
        <taxon>Arachnida</taxon>
        <taxon>Acari</taxon>
        <taxon>Parasitiformes</taxon>
        <taxon>Ixodida</taxon>
        <taxon>Ixodoidea</taxon>
        <taxon>Ixodidae</taxon>
        <taxon>Amblyomminae</taxon>
        <taxon>Amblyomma</taxon>
    </lineage>
</organism>